<dbReference type="PANTHER" id="PTHR11802">
    <property type="entry name" value="SERINE PROTEASE FAMILY S10 SERINE CARBOXYPEPTIDASE"/>
    <property type="match status" value="1"/>
</dbReference>
<keyword evidence="6" id="KW-1185">Reference proteome</keyword>
<feature type="chain" id="PRO_5018378798" description="Carboxypeptidase" evidence="4">
    <location>
        <begin position="22"/>
        <end position="806"/>
    </location>
</feature>
<dbReference type="AlphaFoldDB" id="A0A3Q7EB27"/>
<dbReference type="Pfam" id="PF00450">
    <property type="entry name" value="Peptidase_S10"/>
    <property type="match status" value="3"/>
</dbReference>
<evidence type="ECO:0000256" key="2">
    <source>
        <dbReference type="ARBA" id="ARBA00009431"/>
    </source>
</evidence>
<dbReference type="InterPro" id="IPR029058">
    <property type="entry name" value="AB_hydrolase_fold"/>
</dbReference>
<dbReference type="InterPro" id="IPR001563">
    <property type="entry name" value="Peptidase_S10"/>
</dbReference>
<dbReference type="Gene3D" id="6.10.250.940">
    <property type="match status" value="2"/>
</dbReference>
<keyword evidence="3" id="KW-0964">Secreted</keyword>
<evidence type="ECO:0000256" key="1">
    <source>
        <dbReference type="ARBA" id="ARBA00004613"/>
    </source>
</evidence>
<dbReference type="PRINTS" id="PR00724">
    <property type="entry name" value="CRBOXYPTASEC"/>
</dbReference>
<evidence type="ECO:0000313" key="5">
    <source>
        <dbReference type="EnsemblPlants" id="Solyc01g010720.3.1"/>
    </source>
</evidence>
<dbReference type="GO" id="GO:0006508">
    <property type="term" value="P:proteolysis"/>
    <property type="evidence" value="ECO:0007669"/>
    <property type="project" value="UniProtKB-KW"/>
</dbReference>
<dbReference type="FunFam" id="3.40.50.1820:FF:000211">
    <property type="entry name" value="Carboxypeptidase"/>
    <property type="match status" value="2"/>
</dbReference>
<reference evidence="5" key="1">
    <citation type="journal article" date="2012" name="Nature">
        <title>The tomato genome sequence provides insights into fleshy fruit evolution.</title>
        <authorList>
            <consortium name="Tomato Genome Consortium"/>
        </authorList>
    </citation>
    <scope>NUCLEOTIDE SEQUENCE [LARGE SCALE GENOMIC DNA]</scope>
    <source>
        <strain evidence="5">cv. Heinz 1706</strain>
    </source>
</reference>
<dbReference type="PROSITE" id="PS00131">
    <property type="entry name" value="CARBOXYPEPT_SER_SER"/>
    <property type="match status" value="2"/>
</dbReference>
<keyword evidence="4" id="KW-0121">Carboxypeptidase</keyword>
<dbReference type="Proteomes" id="UP000004994">
    <property type="component" value="Chromosome 1"/>
</dbReference>
<dbReference type="GO" id="GO:0005576">
    <property type="term" value="C:extracellular region"/>
    <property type="evidence" value="ECO:0007669"/>
    <property type="project" value="UniProtKB-SubCell"/>
</dbReference>
<name>A0A3Q7EB27_SOLLC</name>
<dbReference type="OMA" id="YLIAYMN"/>
<proteinExistence type="inferred from homology"/>
<comment type="similarity">
    <text evidence="2 4">Belongs to the peptidase S10 family.</text>
</comment>
<evidence type="ECO:0000313" key="6">
    <source>
        <dbReference type="Proteomes" id="UP000004994"/>
    </source>
</evidence>
<dbReference type="PANTHER" id="PTHR11802:SF349">
    <property type="entry name" value="SERINE CARBOXYPEPTIDASE-LIKE 46"/>
    <property type="match status" value="1"/>
</dbReference>
<protein>
    <recommendedName>
        <fullName evidence="4">Carboxypeptidase</fullName>
        <ecNumber evidence="4">3.4.16.-</ecNumber>
    </recommendedName>
</protein>
<dbReference type="InParanoid" id="A0A3Q7EB27"/>
<dbReference type="Gene3D" id="3.40.50.12670">
    <property type="match status" value="1"/>
</dbReference>
<keyword evidence="4" id="KW-0645">Protease</keyword>
<evidence type="ECO:0000256" key="4">
    <source>
        <dbReference type="RuleBase" id="RU361156"/>
    </source>
</evidence>
<dbReference type="EnsemblPlants" id="Solyc01g010720.3.1">
    <property type="protein sequence ID" value="Solyc01g010720.3.1"/>
    <property type="gene ID" value="Solyc01g010720.3"/>
</dbReference>
<keyword evidence="4" id="KW-0378">Hydrolase</keyword>
<keyword evidence="4" id="KW-0732">Signal</keyword>
<organism evidence="5">
    <name type="scientific">Solanum lycopersicum</name>
    <name type="common">Tomato</name>
    <name type="synonym">Lycopersicon esculentum</name>
    <dbReference type="NCBI Taxonomy" id="4081"/>
    <lineage>
        <taxon>Eukaryota</taxon>
        <taxon>Viridiplantae</taxon>
        <taxon>Streptophyta</taxon>
        <taxon>Embryophyta</taxon>
        <taxon>Tracheophyta</taxon>
        <taxon>Spermatophyta</taxon>
        <taxon>Magnoliopsida</taxon>
        <taxon>eudicotyledons</taxon>
        <taxon>Gunneridae</taxon>
        <taxon>Pentapetalae</taxon>
        <taxon>asterids</taxon>
        <taxon>lamiids</taxon>
        <taxon>Solanales</taxon>
        <taxon>Solanaceae</taxon>
        <taxon>Solanoideae</taxon>
        <taxon>Solaneae</taxon>
        <taxon>Solanum</taxon>
        <taxon>Solanum subgen. Lycopersicon</taxon>
    </lineage>
</organism>
<feature type="signal peptide" evidence="4">
    <location>
        <begin position="1"/>
        <end position="21"/>
    </location>
</feature>
<evidence type="ECO:0000256" key="3">
    <source>
        <dbReference type="ARBA" id="ARBA00022525"/>
    </source>
</evidence>
<dbReference type="PaxDb" id="4081-Solyc01g010720.2.1"/>
<accession>A0A3Q7EB27</accession>
<sequence length="806" mass="90383">MKMVPWLCIFFSYLLFYKSSCELITSLPGQPPNIFFKQYSGYIVTNSQHGRALFYYFVEADSENAASLPLTIWLNGAPGCSSLGYGAFMEHGPFQPGKDGRLIKNNFSWNLESNMLYVDSPIGVGFSYSNTSSDNINWDDTATAKENLQFILKWFKKFPQYRNSDVYLTGESYAGHYIPQFAVLLLDYNRTPNVKPIKLKSIALGNPLLDIEISVKSAEYLWAHGVISDELLDMHKTICNETRYVMEFVHNETSNECAKVIELRTEEMGNDIVKYDVLLPKCVSSSAAGRLKALGNLTTVHGKVYMQPKFHANYICFGAKLVGVVFFRQFDKKVGKVADPCLNEWINLYLNKPEVQKALHANTTYLPYSWEIVYFFCPSGDQDSVLPLTQTRKIAKLLAQDLKLVALDKYGPWYDGLQIGGWSQSYGGVREGKNITYLTFATVRGAAHEVPYTSPSQALTLFRAFLRGYPPPRKSSAIAAICELITSLPGQPPNIFFKQHSGYIVTNSQNEADSENATSLPLTLWLNGGPGCSSVGFGVFMEHGPFQPGKDGRLIKNKYSWNLESNMLYVESPIGVGFSYSNTSSDYVNWDDVATAKENLQFLLNWLEKFPEYRNLDLFLAGESYAGHYIPQLTVLLLDYNRKPNVKPIKLKSIALGNPLLDLEISVKSSEYLWSHGAISDELLTMKRTICNETRLLLESIHHNMSNECSKVWDLTNEEMGSDTDTGDLLAPICVSSGVAGQLGVLGKLASIHEKDVREIGDPCLTDRIYMYLNKPEVQKALHANTTHLPYAWDFCLGSAPSVSKR</sequence>
<dbReference type="SUPFAM" id="SSF53474">
    <property type="entry name" value="alpha/beta-Hydrolases"/>
    <property type="match status" value="2"/>
</dbReference>
<dbReference type="InterPro" id="IPR018202">
    <property type="entry name" value="Ser_caboxypep_ser_AS"/>
</dbReference>
<reference evidence="5" key="2">
    <citation type="submission" date="2019-01" db="UniProtKB">
        <authorList>
            <consortium name="EnsemblPlants"/>
        </authorList>
    </citation>
    <scope>IDENTIFICATION</scope>
    <source>
        <strain evidence="5">cv. Heinz 1706</strain>
    </source>
</reference>
<dbReference type="EC" id="3.4.16.-" evidence="4"/>
<dbReference type="Gene3D" id="3.40.50.1820">
    <property type="entry name" value="alpha/beta hydrolase"/>
    <property type="match status" value="2"/>
</dbReference>
<dbReference type="Gramene" id="Solyc01g010720.3.1">
    <property type="protein sequence ID" value="Solyc01g010720.3.1"/>
    <property type="gene ID" value="Solyc01g010720.3"/>
</dbReference>
<dbReference type="GO" id="GO:0004185">
    <property type="term" value="F:serine-type carboxypeptidase activity"/>
    <property type="evidence" value="ECO:0000318"/>
    <property type="project" value="GO_Central"/>
</dbReference>
<comment type="subcellular location">
    <subcellularLocation>
        <location evidence="1">Secreted</location>
    </subcellularLocation>
</comment>